<name>A0A1G6VLL0_9RHOB</name>
<sequence>MRIAHVKSLYDDIGGIESLLETVLPVQQEMDGVEPLIILIADKRHPEIERRLTSDGRVPMEVLKWRGLKSAPLAAHQMARLLDRCKADVVHTHDMRANLLAAMARPFNRRPWLCQIHGWLGTTHSGIHAVYETIDRRLVRYADHVLVGSHAARAEVQAAGARRTSVAWNAVALPDIAAADRASLGLPETVVVFTMLGRVHRGKGQDLFLEALAGLAMDQPWHGVVVGSGKPEDEAALRERVDRLGLSERVTLTGFVPRTAPWIAASDVIVVPSRKESLPLTCLEGMAAGRAVIVSATGDMPRVVTDGVSGRVIPVGDAGALSAAMADLLADAAKRRRFGAAARARIEQHHTAAALATAMAETAGALVSGSAARQDHRQPSRP</sequence>
<dbReference type="EMBL" id="FMZV01000008">
    <property type="protein sequence ID" value="SDD54293.1"/>
    <property type="molecule type" value="Genomic_DNA"/>
</dbReference>
<dbReference type="Pfam" id="PF00534">
    <property type="entry name" value="Glycos_transf_1"/>
    <property type="match status" value="1"/>
</dbReference>
<dbReference type="Proteomes" id="UP000199628">
    <property type="component" value="Unassembled WGS sequence"/>
</dbReference>
<reference evidence="6" key="1">
    <citation type="submission" date="2016-10" db="EMBL/GenBank/DDBJ databases">
        <authorList>
            <person name="Varghese N."/>
            <person name="Submissions S."/>
        </authorList>
    </citation>
    <scope>NUCLEOTIDE SEQUENCE [LARGE SCALE GENOMIC DNA]</scope>
    <source>
        <strain evidence="6">CGMCC 1.9108</strain>
    </source>
</reference>
<proteinExistence type="predicted"/>
<evidence type="ECO:0000256" key="1">
    <source>
        <dbReference type="ARBA" id="ARBA00022676"/>
    </source>
</evidence>
<dbReference type="AlphaFoldDB" id="A0A1G6VLL0"/>
<dbReference type="CDD" id="cd03801">
    <property type="entry name" value="GT4_PimA-like"/>
    <property type="match status" value="1"/>
</dbReference>
<evidence type="ECO:0000313" key="6">
    <source>
        <dbReference type="Proteomes" id="UP000199628"/>
    </source>
</evidence>
<dbReference type="InterPro" id="IPR001296">
    <property type="entry name" value="Glyco_trans_1"/>
</dbReference>
<dbReference type="Gene3D" id="3.40.50.2000">
    <property type="entry name" value="Glycogen Phosphorylase B"/>
    <property type="match status" value="2"/>
</dbReference>
<keyword evidence="6" id="KW-1185">Reference proteome</keyword>
<accession>A0A1G6VLL0</accession>
<feature type="domain" description="Glycosyl transferase family 1" evidence="3">
    <location>
        <begin position="180"/>
        <end position="344"/>
    </location>
</feature>
<keyword evidence="2 5" id="KW-0808">Transferase</keyword>
<evidence type="ECO:0000313" key="5">
    <source>
        <dbReference type="EMBL" id="SDD54293.1"/>
    </source>
</evidence>
<organism evidence="5 6">
    <name type="scientific">Ruegeria marina</name>
    <dbReference type="NCBI Taxonomy" id="639004"/>
    <lineage>
        <taxon>Bacteria</taxon>
        <taxon>Pseudomonadati</taxon>
        <taxon>Pseudomonadota</taxon>
        <taxon>Alphaproteobacteria</taxon>
        <taxon>Rhodobacterales</taxon>
        <taxon>Roseobacteraceae</taxon>
        <taxon>Ruegeria</taxon>
    </lineage>
</organism>
<evidence type="ECO:0000256" key="2">
    <source>
        <dbReference type="ARBA" id="ARBA00022679"/>
    </source>
</evidence>
<dbReference type="InterPro" id="IPR028098">
    <property type="entry name" value="Glyco_trans_4-like_N"/>
</dbReference>
<keyword evidence="1" id="KW-0328">Glycosyltransferase</keyword>
<dbReference type="PANTHER" id="PTHR12526">
    <property type="entry name" value="GLYCOSYLTRANSFERASE"/>
    <property type="match status" value="1"/>
</dbReference>
<dbReference type="STRING" id="639004.SAMN04488239_10892"/>
<protein>
    <submittedName>
        <fullName evidence="5">Glycosyltransferase involved in cell wall bisynthesis</fullName>
    </submittedName>
</protein>
<dbReference type="OrthoDB" id="3199616at2"/>
<evidence type="ECO:0000259" key="4">
    <source>
        <dbReference type="Pfam" id="PF13439"/>
    </source>
</evidence>
<dbReference type="RefSeq" id="WP_093031987.1">
    <property type="nucleotide sequence ID" value="NZ_FMZV01000008.1"/>
</dbReference>
<dbReference type="PANTHER" id="PTHR12526:SF510">
    <property type="entry name" value="D-INOSITOL 3-PHOSPHATE GLYCOSYLTRANSFERASE"/>
    <property type="match status" value="1"/>
</dbReference>
<dbReference type="SUPFAM" id="SSF53756">
    <property type="entry name" value="UDP-Glycosyltransferase/glycogen phosphorylase"/>
    <property type="match status" value="1"/>
</dbReference>
<evidence type="ECO:0000259" key="3">
    <source>
        <dbReference type="Pfam" id="PF00534"/>
    </source>
</evidence>
<gene>
    <name evidence="5" type="ORF">SAMN04488239_10892</name>
</gene>
<dbReference type="Pfam" id="PF13439">
    <property type="entry name" value="Glyco_transf_4"/>
    <property type="match status" value="1"/>
</dbReference>
<feature type="domain" description="Glycosyltransferase subfamily 4-like N-terminal" evidence="4">
    <location>
        <begin position="13"/>
        <end position="171"/>
    </location>
</feature>
<dbReference type="GO" id="GO:0016757">
    <property type="term" value="F:glycosyltransferase activity"/>
    <property type="evidence" value="ECO:0007669"/>
    <property type="project" value="UniProtKB-KW"/>
</dbReference>